<feature type="coiled-coil region" evidence="1">
    <location>
        <begin position="800"/>
        <end position="890"/>
    </location>
</feature>
<sequence>MLLTDVLRCWATCHESEDYSPFLEVVKRAIQNGTLNGDVSKPTDAKALNSLLSSAFSEHYPVSVQRTVLDFIQFLGSDLFLRHRLITSFSILKTLFYGLVSKGSGPDQLKLLKVAQLYTTDLHHICDFIEPELFSSCLKFILRIVRQSKEDDSLECALGILASLARFTDLIHQCLNKKDDFEVIRKCLLHIMGSESVSQSSLVFSMAVRFYLWKGDDKFFEGVNVHKTIQILFNLLLNGEISLCGLCAGELLSDMCSEPQIMPLLASYPTLKECIKETLIQLKSKDTALVLKLLHLLRHLLENGTEHGVEGHVRDLVLIKAPEVTLDEDENNIQRFEPLTTLFNLTSCPDDLVACAALDFLISLINNVYCGSAKGATAQPGYYTAHELLRLVMTHMRKANGSASSLRLLREVANGQQSLICSRLLRLLFFIRIADDLVQQIQASYSPESPQSSDVDTVDHLAVFGQFLHQIVLGQLEDNPLINALPKNSPEGIPIPMNTSDEKVDVDSCLVSASLVLESMGLLYSCTEWLSIVAPGCSQDDEISLTQPTKDDDVEVEIKPTQNVARRCGHLLQSLLERTEMPGLFALGLLTSSPHLAISGRNLGMGLGARTAVVRLLTASLHLDGFDSDEFARQVNLLQPTGTNSSDLLGRICDAAQDRYQSTPSFLAQWFYSPAGGPHPVLPVGNAYTRSAVFDGVISEPRSAQCPDQLEKKVNEFLLRWDSAGDGSPSFNSSDVLSVFEYKIRLLQSRENVLETSMSRNAEALASAIRLSEFYRERAAIAESESSELRALQLSAVARMEADKKAIKNSESKLTQYEARIADLQTQLAQQEKLGQDLASKNESLQSKLKTARDQNRAMDATIDDYRNQLDQAKEQIRLQTAQIAKFTEITRIINGLTGNPGADVTTVGLSVSGDDQQDSLAIQGASDTNGRPTTMSTRKMCTRNARR</sequence>
<dbReference type="EMBL" id="CAXLJL010000234">
    <property type="protein sequence ID" value="CAL5134979.1"/>
    <property type="molecule type" value="Genomic_DNA"/>
</dbReference>
<feature type="compositionally biased region" description="Polar residues" evidence="2">
    <location>
        <begin position="926"/>
        <end position="940"/>
    </location>
</feature>
<evidence type="ECO:0000259" key="3">
    <source>
        <dbReference type="Pfam" id="PF21044"/>
    </source>
</evidence>
<keyword evidence="1" id="KW-0175">Coiled coil</keyword>
<dbReference type="PANTHER" id="PTHR23161:SF2">
    <property type="entry name" value="PROTEIN CIP2A"/>
    <property type="match status" value="1"/>
</dbReference>
<proteinExistence type="predicted"/>
<accession>A0AAV2TCW7</accession>
<gene>
    <name evidence="4" type="ORF">CDAUBV1_LOCUS9063</name>
</gene>
<evidence type="ECO:0000256" key="2">
    <source>
        <dbReference type="SAM" id="MobiDB-lite"/>
    </source>
</evidence>
<reference evidence="4" key="1">
    <citation type="submission" date="2024-06" db="EMBL/GenBank/DDBJ databases">
        <authorList>
            <person name="Liu X."/>
            <person name="Lenzi L."/>
            <person name="Haldenby T S."/>
            <person name="Uol C."/>
        </authorList>
    </citation>
    <scope>NUCLEOTIDE SEQUENCE</scope>
</reference>
<dbReference type="SUPFAM" id="SSF48371">
    <property type="entry name" value="ARM repeat"/>
    <property type="match status" value="1"/>
</dbReference>
<dbReference type="InterPro" id="IPR016024">
    <property type="entry name" value="ARM-type_fold"/>
</dbReference>
<protein>
    <recommendedName>
        <fullName evidence="3">CIP2A N-terminal domain-containing protein</fullName>
    </recommendedName>
</protein>
<dbReference type="AlphaFoldDB" id="A0AAV2TCW7"/>
<name>A0AAV2TCW7_CALDB</name>
<dbReference type="SUPFAM" id="SSF57997">
    <property type="entry name" value="Tropomyosin"/>
    <property type="match status" value="1"/>
</dbReference>
<organism evidence="4 5">
    <name type="scientific">Calicophoron daubneyi</name>
    <name type="common">Rumen fluke</name>
    <name type="synonym">Paramphistomum daubneyi</name>
    <dbReference type="NCBI Taxonomy" id="300641"/>
    <lineage>
        <taxon>Eukaryota</taxon>
        <taxon>Metazoa</taxon>
        <taxon>Spiralia</taxon>
        <taxon>Lophotrochozoa</taxon>
        <taxon>Platyhelminthes</taxon>
        <taxon>Trematoda</taxon>
        <taxon>Digenea</taxon>
        <taxon>Plagiorchiida</taxon>
        <taxon>Pronocephalata</taxon>
        <taxon>Paramphistomoidea</taxon>
        <taxon>Paramphistomidae</taxon>
        <taxon>Calicophoron</taxon>
    </lineage>
</organism>
<evidence type="ECO:0000313" key="4">
    <source>
        <dbReference type="EMBL" id="CAL5134979.1"/>
    </source>
</evidence>
<dbReference type="PANTHER" id="PTHR23161">
    <property type="entry name" value="PROTEIN CIP2A"/>
    <property type="match status" value="1"/>
</dbReference>
<dbReference type="InterPro" id="IPR048701">
    <property type="entry name" value="CIP2A_N"/>
</dbReference>
<feature type="region of interest" description="Disordered" evidence="2">
    <location>
        <begin position="922"/>
        <end position="948"/>
    </location>
</feature>
<evidence type="ECO:0000313" key="5">
    <source>
        <dbReference type="Proteomes" id="UP001497525"/>
    </source>
</evidence>
<dbReference type="Pfam" id="PF21044">
    <property type="entry name" value="CIP2A_N"/>
    <property type="match status" value="1"/>
</dbReference>
<comment type="caution">
    <text evidence="4">The sequence shown here is derived from an EMBL/GenBank/DDBJ whole genome shotgun (WGS) entry which is preliminary data.</text>
</comment>
<feature type="domain" description="CIP2A N-terminal" evidence="3">
    <location>
        <begin position="68"/>
        <end position="298"/>
    </location>
</feature>
<dbReference type="InterPro" id="IPR042510">
    <property type="entry name" value="CIP2A"/>
</dbReference>
<evidence type="ECO:0000256" key="1">
    <source>
        <dbReference type="SAM" id="Coils"/>
    </source>
</evidence>
<dbReference type="Proteomes" id="UP001497525">
    <property type="component" value="Unassembled WGS sequence"/>
</dbReference>